<dbReference type="AlphaFoldDB" id="A0A9W6YZU5"/>
<comment type="caution">
    <text evidence="2">The sequence shown here is derived from an EMBL/GenBank/DDBJ whole genome shotgun (WGS) entry which is preliminary data.</text>
</comment>
<sequence>MLDSDTQDSSSDSQSAYSSQSIVTTTTSPGLCNSGLIAGLSAENQLRMDDKQFQQHVVSSIAPSGRMTTSIDMNLSHVSEGSNSTLDESLILESSNTPRTIGTTDQNIHSIANSYELLASTRRAKHDIEEVDSDIQLILNTIHATYTSLSTTGIDRAQITQQFKEIESSLLRLNLAKNLTKYQQRTREEEYQTERQILLKSVQNFEKNLAITKNENQIITMKNLKLIKYCRSLKTDRIEKLKKENHLLKKRLYDNGIQYSDISPNRSRCHSTDALPVPTTISGVSGAGAQMTRSLTSTATARQVNGRGGHHRHASSTCTIPTPDSVGFEDGSNLMKGNAGPSLLDTLGRLASHVLQDEQMNGSFEQEKNENRNQQ</sequence>
<evidence type="ECO:0000313" key="3">
    <source>
        <dbReference type="Proteomes" id="UP001165063"/>
    </source>
</evidence>
<feature type="region of interest" description="Disordered" evidence="1">
    <location>
        <begin position="1"/>
        <end position="25"/>
    </location>
</feature>
<protein>
    <submittedName>
        <fullName evidence="2">Unnamed protein product</fullName>
    </submittedName>
</protein>
<feature type="compositionally biased region" description="Low complexity" evidence="1">
    <location>
        <begin position="1"/>
        <end position="21"/>
    </location>
</feature>
<reference evidence="2" key="1">
    <citation type="submission" date="2023-04" db="EMBL/GenBank/DDBJ databases">
        <title>Ambrosiozyma monospora NBRC 1965.</title>
        <authorList>
            <person name="Ichikawa N."/>
            <person name="Sato H."/>
            <person name="Tonouchi N."/>
        </authorList>
    </citation>
    <scope>NUCLEOTIDE SEQUENCE</scope>
    <source>
        <strain evidence="2">NBRC 1965</strain>
    </source>
</reference>
<dbReference type="Proteomes" id="UP001165063">
    <property type="component" value="Unassembled WGS sequence"/>
</dbReference>
<dbReference type="OrthoDB" id="3998216at2759"/>
<gene>
    <name evidence="2" type="ORF">Amon01_000567200</name>
</gene>
<proteinExistence type="predicted"/>
<keyword evidence="3" id="KW-1185">Reference proteome</keyword>
<dbReference type="EMBL" id="BSXU01003239">
    <property type="protein sequence ID" value="GMG39849.1"/>
    <property type="molecule type" value="Genomic_DNA"/>
</dbReference>
<evidence type="ECO:0000313" key="2">
    <source>
        <dbReference type="EMBL" id="GMG39849.1"/>
    </source>
</evidence>
<name>A0A9W6YZU5_AMBMO</name>
<evidence type="ECO:0000256" key="1">
    <source>
        <dbReference type="SAM" id="MobiDB-lite"/>
    </source>
</evidence>
<accession>A0A9W6YZU5</accession>
<organism evidence="2 3">
    <name type="scientific">Ambrosiozyma monospora</name>
    <name type="common">Yeast</name>
    <name type="synonym">Endomycopsis monosporus</name>
    <dbReference type="NCBI Taxonomy" id="43982"/>
    <lineage>
        <taxon>Eukaryota</taxon>
        <taxon>Fungi</taxon>
        <taxon>Dikarya</taxon>
        <taxon>Ascomycota</taxon>
        <taxon>Saccharomycotina</taxon>
        <taxon>Pichiomycetes</taxon>
        <taxon>Pichiales</taxon>
        <taxon>Pichiaceae</taxon>
        <taxon>Ambrosiozyma</taxon>
    </lineage>
</organism>